<feature type="non-terminal residue" evidence="1">
    <location>
        <position position="212"/>
    </location>
</feature>
<dbReference type="InParanoid" id="A0A0H2R881"/>
<accession>A0A0H2R881</accession>
<reference evidence="1 2" key="1">
    <citation type="submission" date="2015-04" db="EMBL/GenBank/DDBJ databases">
        <title>Complete genome sequence of Schizopora paradoxa KUC8140, a cosmopolitan wood degrader in East Asia.</title>
        <authorList>
            <consortium name="DOE Joint Genome Institute"/>
            <person name="Min B."/>
            <person name="Park H."/>
            <person name="Jang Y."/>
            <person name="Kim J.-J."/>
            <person name="Kim K.H."/>
            <person name="Pangilinan J."/>
            <person name="Lipzen A."/>
            <person name="Riley R."/>
            <person name="Grigoriev I.V."/>
            <person name="Spatafora J.W."/>
            <person name="Choi I.-G."/>
        </authorList>
    </citation>
    <scope>NUCLEOTIDE SEQUENCE [LARGE SCALE GENOMIC DNA]</scope>
    <source>
        <strain evidence="1 2">KUC8140</strain>
    </source>
</reference>
<evidence type="ECO:0000313" key="2">
    <source>
        <dbReference type="Proteomes" id="UP000053477"/>
    </source>
</evidence>
<dbReference type="EMBL" id="KQ086109">
    <property type="protein sequence ID" value="KLO08040.1"/>
    <property type="molecule type" value="Genomic_DNA"/>
</dbReference>
<organism evidence="1 2">
    <name type="scientific">Schizopora paradoxa</name>
    <dbReference type="NCBI Taxonomy" id="27342"/>
    <lineage>
        <taxon>Eukaryota</taxon>
        <taxon>Fungi</taxon>
        <taxon>Dikarya</taxon>
        <taxon>Basidiomycota</taxon>
        <taxon>Agaricomycotina</taxon>
        <taxon>Agaricomycetes</taxon>
        <taxon>Hymenochaetales</taxon>
        <taxon>Schizoporaceae</taxon>
        <taxon>Schizopora</taxon>
    </lineage>
</organism>
<proteinExistence type="predicted"/>
<sequence>MTVDGDLCKVVHDATRRLYEQKKLGTENKETIEKEFKASLKPFFPERTYEELEEYPFQLALRHFYKHEPDEWEDMDPAALQCIQDLISGASALLNPIHASAPSVSSEQPEIQKTVTICPTPTLIPSPSPSSSTSIVDILNQDGFTILEAFRFRLQKLKERNIDASLAALKDFNKLPKSIQRNLKMFLITEVRVLALQANALEALNALHSKKY</sequence>
<dbReference type="AlphaFoldDB" id="A0A0H2R881"/>
<gene>
    <name evidence="1" type="ORF">SCHPADRAFT_624582</name>
</gene>
<evidence type="ECO:0000313" key="1">
    <source>
        <dbReference type="EMBL" id="KLO08040.1"/>
    </source>
</evidence>
<dbReference type="Proteomes" id="UP000053477">
    <property type="component" value="Unassembled WGS sequence"/>
</dbReference>
<protein>
    <submittedName>
        <fullName evidence="1">Uncharacterized protein</fullName>
    </submittedName>
</protein>
<keyword evidence="2" id="KW-1185">Reference proteome</keyword>
<name>A0A0H2R881_9AGAM</name>